<dbReference type="PROSITE" id="PS00211">
    <property type="entry name" value="ABC_TRANSPORTER_1"/>
    <property type="match status" value="1"/>
</dbReference>
<dbReference type="InterPro" id="IPR008995">
    <property type="entry name" value="Mo/tungstate-bd_C_term_dom"/>
</dbReference>
<proteinExistence type="inferred from homology"/>
<evidence type="ECO:0000256" key="3">
    <source>
        <dbReference type="ARBA" id="ARBA00022741"/>
    </source>
</evidence>
<dbReference type="PANTHER" id="PTHR42781">
    <property type="entry name" value="SPERMIDINE/PUTRESCINE IMPORT ATP-BINDING PROTEIN POTA"/>
    <property type="match status" value="1"/>
</dbReference>
<evidence type="ECO:0000259" key="5">
    <source>
        <dbReference type="PROSITE" id="PS50893"/>
    </source>
</evidence>
<dbReference type="SUPFAM" id="SSF50331">
    <property type="entry name" value="MOP-like"/>
    <property type="match status" value="1"/>
</dbReference>
<keyword evidence="2" id="KW-0813">Transport</keyword>
<dbReference type="PROSITE" id="PS50893">
    <property type="entry name" value="ABC_TRANSPORTER_2"/>
    <property type="match status" value="1"/>
</dbReference>
<dbReference type="RefSeq" id="WP_048452602.1">
    <property type="nucleotide sequence ID" value="NZ_LABZ01000139.1"/>
</dbReference>
<dbReference type="AlphaFoldDB" id="A0A0J6SPF5"/>
<dbReference type="GO" id="GO:0005524">
    <property type="term" value="F:ATP binding"/>
    <property type="evidence" value="ECO:0007669"/>
    <property type="project" value="UniProtKB-KW"/>
</dbReference>
<accession>A0A0J6SPF5</accession>
<dbReference type="GO" id="GO:0022857">
    <property type="term" value="F:transmembrane transporter activity"/>
    <property type="evidence" value="ECO:0007669"/>
    <property type="project" value="InterPro"/>
</dbReference>
<dbReference type="PANTHER" id="PTHR42781:SF4">
    <property type="entry name" value="SPERMIDINE_PUTRESCINE IMPORT ATP-BINDING PROTEIN POTA"/>
    <property type="match status" value="1"/>
</dbReference>
<organism evidence="6 7">
    <name type="scientific">Methylobacterium tarhaniae</name>
    <dbReference type="NCBI Taxonomy" id="1187852"/>
    <lineage>
        <taxon>Bacteria</taxon>
        <taxon>Pseudomonadati</taxon>
        <taxon>Pseudomonadota</taxon>
        <taxon>Alphaproteobacteria</taxon>
        <taxon>Hyphomicrobiales</taxon>
        <taxon>Methylobacteriaceae</taxon>
        <taxon>Methylobacterium</taxon>
    </lineage>
</organism>
<comment type="similarity">
    <text evidence="1">Belongs to the ABC transporter superfamily.</text>
</comment>
<dbReference type="Gene3D" id="3.40.50.300">
    <property type="entry name" value="P-loop containing nucleotide triphosphate hydrolases"/>
    <property type="match status" value="1"/>
</dbReference>
<name>A0A0J6SPF5_9HYPH</name>
<dbReference type="FunFam" id="3.40.50.300:FF:000425">
    <property type="entry name" value="Probable ABC transporter, ATP-binding subunit"/>
    <property type="match status" value="1"/>
</dbReference>
<dbReference type="SUPFAM" id="SSF52540">
    <property type="entry name" value="P-loop containing nucleoside triphosphate hydrolases"/>
    <property type="match status" value="1"/>
</dbReference>
<dbReference type="GO" id="GO:0016887">
    <property type="term" value="F:ATP hydrolysis activity"/>
    <property type="evidence" value="ECO:0007669"/>
    <property type="project" value="InterPro"/>
</dbReference>
<keyword evidence="3" id="KW-0547">Nucleotide-binding</keyword>
<dbReference type="Pfam" id="PF08402">
    <property type="entry name" value="TOBE_2"/>
    <property type="match status" value="1"/>
</dbReference>
<sequence length="363" mass="38712">MTPRSGTLSPDAQAEAADLRLEGLEKRYGAALAVARLDLTVGAGSLVALLGPSGCGKTTTLRMIAGFERPDRGRITVAGRDITGLPPHRRGLGMVFQNYSLFPHKTVAENVAFGLRMAGLGRAARDEAVARMLDLVQLGGHADKHPSQLSGGQQQRVALARSLAPNPRVLLLDEPLGALDKNLRESMQFELRRLQQRFAITTVLVTHDQEEALSMSDRVAVMNRGRVLQVGRAAEIYDRPATRFVAEFLGTANILAGTVAEGRFQPACAASPGKAPALLSVRPERIALGPEAEGLENRFEARVVSSAFRGAYAAYQLAVPALGRELYAYRQAGGPLGQLAYAAGDVVQAGWGPEDGVIVEDDS</sequence>
<dbReference type="Proteomes" id="UP000036449">
    <property type="component" value="Unassembled WGS sequence"/>
</dbReference>
<evidence type="ECO:0000256" key="4">
    <source>
        <dbReference type="ARBA" id="ARBA00022840"/>
    </source>
</evidence>
<protein>
    <submittedName>
        <fullName evidence="6">Spermidine/putrescine ABC transporter ATPase</fullName>
    </submittedName>
</protein>
<evidence type="ECO:0000256" key="1">
    <source>
        <dbReference type="ARBA" id="ARBA00005417"/>
    </source>
</evidence>
<dbReference type="InterPro" id="IPR003593">
    <property type="entry name" value="AAA+_ATPase"/>
</dbReference>
<dbReference type="GO" id="GO:0015697">
    <property type="term" value="P:quaternary ammonium group transport"/>
    <property type="evidence" value="ECO:0007669"/>
    <property type="project" value="UniProtKB-ARBA"/>
</dbReference>
<dbReference type="PATRIC" id="fig|1187852.3.peg.1365"/>
<keyword evidence="4" id="KW-0067">ATP-binding</keyword>
<dbReference type="InterPro" id="IPR003439">
    <property type="entry name" value="ABC_transporter-like_ATP-bd"/>
</dbReference>
<dbReference type="OrthoDB" id="9802264at2"/>
<dbReference type="InterPro" id="IPR050093">
    <property type="entry name" value="ABC_SmlMolc_Importer"/>
</dbReference>
<dbReference type="InterPro" id="IPR027417">
    <property type="entry name" value="P-loop_NTPase"/>
</dbReference>
<dbReference type="InterPro" id="IPR017871">
    <property type="entry name" value="ABC_transporter-like_CS"/>
</dbReference>
<dbReference type="SMART" id="SM00382">
    <property type="entry name" value="AAA"/>
    <property type="match status" value="1"/>
</dbReference>
<dbReference type="Pfam" id="PF00005">
    <property type="entry name" value="ABC_tran"/>
    <property type="match status" value="1"/>
</dbReference>
<dbReference type="GO" id="GO:0043190">
    <property type="term" value="C:ATP-binding cassette (ABC) transporter complex"/>
    <property type="evidence" value="ECO:0007669"/>
    <property type="project" value="InterPro"/>
</dbReference>
<dbReference type="InterPro" id="IPR013611">
    <property type="entry name" value="Transp-assoc_OB_typ2"/>
</dbReference>
<dbReference type="EMBL" id="LABZ01000139">
    <property type="protein sequence ID" value="KMO37105.1"/>
    <property type="molecule type" value="Genomic_DNA"/>
</dbReference>
<evidence type="ECO:0000256" key="2">
    <source>
        <dbReference type="ARBA" id="ARBA00022448"/>
    </source>
</evidence>
<reference evidence="6 7" key="1">
    <citation type="submission" date="2015-03" db="EMBL/GenBank/DDBJ databases">
        <title>Genome sequencing of Methylobacterium tarhaniae DSM 25844.</title>
        <authorList>
            <person name="Chaudhry V."/>
            <person name="Patil P.B."/>
        </authorList>
    </citation>
    <scope>NUCLEOTIDE SEQUENCE [LARGE SCALE GENOMIC DNA]</scope>
    <source>
        <strain evidence="6 7">DSM 25844</strain>
    </source>
</reference>
<evidence type="ECO:0000313" key="7">
    <source>
        <dbReference type="Proteomes" id="UP000036449"/>
    </source>
</evidence>
<evidence type="ECO:0000313" key="6">
    <source>
        <dbReference type="EMBL" id="KMO37105.1"/>
    </source>
</evidence>
<comment type="caution">
    <text evidence="6">The sequence shown here is derived from an EMBL/GenBank/DDBJ whole genome shotgun (WGS) entry which is preliminary data.</text>
</comment>
<feature type="domain" description="ABC transporter" evidence="5">
    <location>
        <begin position="19"/>
        <end position="249"/>
    </location>
</feature>
<keyword evidence="7" id="KW-1185">Reference proteome</keyword>
<gene>
    <name evidence="6" type="ORF">VQ03_19765</name>
</gene>